<dbReference type="EMBL" id="JAQQWM010000002">
    <property type="protein sequence ID" value="KAK8076857.1"/>
    <property type="molecule type" value="Genomic_DNA"/>
</dbReference>
<evidence type="ECO:0000256" key="3">
    <source>
        <dbReference type="ARBA" id="ARBA00022801"/>
    </source>
</evidence>
<dbReference type="Gene3D" id="3.40.50.200">
    <property type="entry name" value="Peptidase S8/S53 domain"/>
    <property type="match status" value="1"/>
</dbReference>
<keyword evidence="2 5" id="KW-0645">Protease</keyword>
<gene>
    <name evidence="9" type="ORF">PG996_003027</name>
</gene>
<dbReference type="PANTHER" id="PTHR43806">
    <property type="entry name" value="PEPTIDASE S8"/>
    <property type="match status" value="1"/>
</dbReference>
<evidence type="ECO:0000256" key="7">
    <source>
        <dbReference type="SAM" id="SignalP"/>
    </source>
</evidence>
<keyword evidence="10" id="KW-1185">Reference proteome</keyword>
<evidence type="ECO:0000256" key="6">
    <source>
        <dbReference type="RuleBase" id="RU003355"/>
    </source>
</evidence>
<dbReference type="SUPFAM" id="SSF52743">
    <property type="entry name" value="Subtilisin-like"/>
    <property type="match status" value="1"/>
</dbReference>
<dbReference type="Proteomes" id="UP001446871">
    <property type="component" value="Unassembled WGS sequence"/>
</dbReference>
<dbReference type="InterPro" id="IPR023828">
    <property type="entry name" value="Peptidase_S8_Ser-AS"/>
</dbReference>
<evidence type="ECO:0000256" key="2">
    <source>
        <dbReference type="ARBA" id="ARBA00022670"/>
    </source>
</evidence>
<evidence type="ECO:0000259" key="8">
    <source>
        <dbReference type="Pfam" id="PF00082"/>
    </source>
</evidence>
<dbReference type="InterPro" id="IPR015500">
    <property type="entry name" value="Peptidase_S8_subtilisin-rel"/>
</dbReference>
<feature type="active site" description="Charge relay system" evidence="5">
    <location>
        <position position="205"/>
    </location>
</feature>
<keyword evidence="3 5" id="KW-0378">Hydrolase</keyword>
<dbReference type="PANTHER" id="PTHR43806:SF58">
    <property type="entry name" value="ALKALINE PROTEASE 1-RELATED"/>
    <property type="match status" value="1"/>
</dbReference>
<evidence type="ECO:0000256" key="5">
    <source>
        <dbReference type="PROSITE-ProRule" id="PRU01240"/>
    </source>
</evidence>
<reference evidence="9 10" key="1">
    <citation type="submission" date="2023-01" db="EMBL/GenBank/DDBJ databases">
        <title>Analysis of 21 Apiospora genomes using comparative genomics revels a genus with tremendous synthesis potential of carbohydrate active enzymes and secondary metabolites.</title>
        <authorList>
            <person name="Sorensen T."/>
        </authorList>
    </citation>
    <scope>NUCLEOTIDE SEQUENCE [LARGE SCALE GENOMIC DNA]</scope>
    <source>
        <strain evidence="9 10">CBS 83171</strain>
    </source>
</reference>
<protein>
    <submittedName>
        <fullName evidence="9">Subtilisin-like protease</fullName>
    </submittedName>
</protein>
<feature type="signal peptide" evidence="7">
    <location>
        <begin position="1"/>
        <end position="15"/>
    </location>
</feature>
<comment type="similarity">
    <text evidence="1 5 6">Belongs to the peptidase S8 family.</text>
</comment>
<dbReference type="PROSITE" id="PS00137">
    <property type="entry name" value="SUBTILASE_HIS"/>
    <property type="match status" value="1"/>
</dbReference>
<dbReference type="Pfam" id="PF00082">
    <property type="entry name" value="Peptidase_S8"/>
    <property type="match status" value="1"/>
</dbReference>
<proteinExistence type="inferred from homology"/>
<name>A0ABR1W069_9PEZI</name>
<evidence type="ECO:0000256" key="1">
    <source>
        <dbReference type="ARBA" id="ARBA00011073"/>
    </source>
</evidence>
<dbReference type="PROSITE" id="PS00138">
    <property type="entry name" value="SUBTILASE_SER"/>
    <property type="match status" value="1"/>
</dbReference>
<dbReference type="InterPro" id="IPR023827">
    <property type="entry name" value="Peptidase_S8_Asp-AS"/>
</dbReference>
<evidence type="ECO:0000256" key="4">
    <source>
        <dbReference type="ARBA" id="ARBA00022825"/>
    </source>
</evidence>
<comment type="caution">
    <text evidence="9">The sequence shown here is derived from an EMBL/GenBank/DDBJ whole genome shotgun (WGS) entry which is preliminary data.</text>
</comment>
<accession>A0ABR1W069</accession>
<dbReference type="PROSITE" id="PS00136">
    <property type="entry name" value="SUBTILASE_ASP"/>
    <property type="match status" value="1"/>
</dbReference>
<keyword evidence="7" id="KW-0732">Signal</keyword>
<dbReference type="InterPro" id="IPR036852">
    <property type="entry name" value="Peptidase_S8/S53_dom_sf"/>
</dbReference>
<sequence length="442" mass="47040">MRLLYLIFAASTAVAGPLSGTYPRKPPQQFTKEGAENGWIVVLKDDAPPSAFRRSTRDLAIAGFAGPRYTFDFGGPGALRGHVVSGPGSEIAVASMAESPYVDFIEPDTKLSLSDYEAPRGVHGGVVDKPTKSWGLHRLSHGPLTEGEPLEYRRNGTGRTGWVYIIDTGIALCHPEFGGRAKWGGTFMKGINESWIPDGGDDHGHGTHCAGIAGGSSLGVAQETNLVAVKVMDKWGGGMDSNLIRGLGWALKDATDHDRLDKSVISMSIGGLIKPGYLRTGKPNAVMLATRAASQKGVFVVAASGNDAIPAKKASPAAEPEVCTVSAIDRNDQPARFNNYGPEVDLLAPGVDILSAWPRNRTQKLDGTSMAAPFVAGLGAYFMDLDGPGSATPGRQMCERLKNLASYRKGVEGKETPQNFTDIKNQYTKVASNGWQLELEAE</sequence>
<feature type="chain" id="PRO_5046853139" evidence="7">
    <location>
        <begin position="16"/>
        <end position="442"/>
    </location>
</feature>
<dbReference type="PROSITE" id="PS51892">
    <property type="entry name" value="SUBTILASE"/>
    <property type="match status" value="1"/>
</dbReference>
<evidence type="ECO:0000313" key="9">
    <source>
        <dbReference type="EMBL" id="KAK8076857.1"/>
    </source>
</evidence>
<dbReference type="PRINTS" id="PR00723">
    <property type="entry name" value="SUBTILISIN"/>
</dbReference>
<feature type="active site" description="Charge relay system" evidence="5">
    <location>
        <position position="167"/>
    </location>
</feature>
<dbReference type="InterPro" id="IPR000209">
    <property type="entry name" value="Peptidase_S8/S53_dom"/>
</dbReference>
<organism evidence="9 10">
    <name type="scientific">Apiospora saccharicola</name>
    <dbReference type="NCBI Taxonomy" id="335842"/>
    <lineage>
        <taxon>Eukaryota</taxon>
        <taxon>Fungi</taxon>
        <taxon>Dikarya</taxon>
        <taxon>Ascomycota</taxon>
        <taxon>Pezizomycotina</taxon>
        <taxon>Sordariomycetes</taxon>
        <taxon>Xylariomycetidae</taxon>
        <taxon>Amphisphaeriales</taxon>
        <taxon>Apiosporaceae</taxon>
        <taxon>Apiospora</taxon>
    </lineage>
</organism>
<dbReference type="CDD" id="cd04077">
    <property type="entry name" value="Peptidases_S8_PCSK9_ProteinaseK_like"/>
    <property type="match status" value="1"/>
</dbReference>
<feature type="domain" description="Peptidase S8/S53" evidence="8">
    <location>
        <begin position="163"/>
        <end position="384"/>
    </location>
</feature>
<feature type="active site" description="Charge relay system" evidence="5">
    <location>
        <position position="369"/>
    </location>
</feature>
<dbReference type="InterPro" id="IPR034193">
    <property type="entry name" value="PCSK9_ProteinaseK-like"/>
</dbReference>
<keyword evidence="4 5" id="KW-0720">Serine protease</keyword>
<evidence type="ECO:0000313" key="10">
    <source>
        <dbReference type="Proteomes" id="UP001446871"/>
    </source>
</evidence>
<dbReference type="InterPro" id="IPR050131">
    <property type="entry name" value="Peptidase_S8_subtilisin-like"/>
</dbReference>
<dbReference type="InterPro" id="IPR022398">
    <property type="entry name" value="Peptidase_S8_His-AS"/>
</dbReference>